<feature type="region of interest" description="Disordered" evidence="1">
    <location>
        <begin position="159"/>
        <end position="229"/>
    </location>
</feature>
<keyword evidence="2" id="KW-0812">Transmembrane</keyword>
<protein>
    <submittedName>
        <fullName evidence="3">Uncharacterized protein</fullName>
    </submittedName>
</protein>
<keyword evidence="2" id="KW-1133">Transmembrane helix</keyword>
<feature type="compositionally biased region" description="Pro residues" evidence="1">
    <location>
        <begin position="194"/>
        <end position="229"/>
    </location>
</feature>
<dbReference type="EMBL" id="WMBR01000006">
    <property type="protein sequence ID" value="MXP23610.1"/>
    <property type="molecule type" value="Genomic_DNA"/>
</dbReference>
<proteinExistence type="predicted"/>
<feature type="compositionally biased region" description="Low complexity" evidence="1">
    <location>
        <begin position="170"/>
        <end position="186"/>
    </location>
</feature>
<keyword evidence="2" id="KW-0472">Membrane</keyword>
<name>A0A6L7GUP1_9ACTN</name>
<dbReference type="RefSeq" id="WP_160903807.1">
    <property type="nucleotide sequence ID" value="NZ_CP102850.1"/>
</dbReference>
<feature type="region of interest" description="Disordered" evidence="1">
    <location>
        <begin position="1"/>
        <end position="77"/>
    </location>
</feature>
<dbReference type="Proteomes" id="UP000475545">
    <property type="component" value="Unassembled WGS sequence"/>
</dbReference>
<feature type="transmembrane region" description="Helical" evidence="2">
    <location>
        <begin position="83"/>
        <end position="111"/>
    </location>
</feature>
<reference evidence="3 4" key="1">
    <citation type="submission" date="2019-11" db="EMBL/GenBank/DDBJ databases">
        <title>Gordonia sp. nov., a novel actinobacterium isolated from mangrove soil in Hainan.</title>
        <authorList>
            <person name="Huang X."/>
            <person name="Xie Y."/>
            <person name="Chu X."/>
            <person name="Xiao K."/>
        </authorList>
    </citation>
    <scope>NUCLEOTIDE SEQUENCE [LARGE SCALE GENOMIC DNA]</scope>
    <source>
        <strain evidence="3 4">HNM0687</strain>
    </source>
</reference>
<organism evidence="3 4">
    <name type="scientific">Gordonia mangrovi</name>
    <dbReference type="NCBI Taxonomy" id="2665643"/>
    <lineage>
        <taxon>Bacteria</taxon>
        <taxon>Bacillati</taxon>
        <taxon>Actinomycetota</taxon>
        <taxon>Actinomycetes</taxon>
        <taxon>Mycobacteriales</taxon>
        <taxon>Gordoniaceae</taxon>
        <taxon>Gordonia</taxon>
    </lineage>
</organism>
<feature type="compositionally biased region" description="Basic and acidic residues" evidence="1">
    <location>
        <begin position="18"/>
        <end position="38"/>
    </location>
</feature>
<sequence>MRDLPATLGRDTATTTDDPPRRPLEPGRRVGRHRDDTTIARAELSPEWPDDGPIPSDHPLPERIATLPPERRGRSRKKMAKPLVALGIVTVCAIIGIGAALVVAGVIAFFAGDNADNPDGLSAFIDGAQRSAPAQPAGPATGAADRLDPTQLADARQPAARYVPPPPPQQTYSTPDSTPGGPPAQRRPQDRQATPPPPPAPPPIPVPPPPQQRTIPNPIPGLPPIVIPF</sequence>
<comment type="caution">
    <text evidence="3">The sequence shown here is derived from an EMBL/GenBank/DDBJ whole genome shotgun (WGS) entry which is preliminary data.</text>
</comment>
<keyword evidence="4" id="KW-1185">Reference proteome</keyword>
<gene>
    <name evidence="3" type="ORF">GIY30_19915</name>
</gene>
<evidence type="ECO:0000256" key="2">
    <source>
        <dbReference type="SAM" id="Phobius"/>
    </source>
</evidence>
<evidence type="ECO:0000313" key="4">
    <source>
        <dbReference type="Proteomes" id="UP000475545"/>
    </source>
</evidence>
<accession>A0A6L7GUP1</accession>
<dbReference type="AlphaFoldDB" id="A0A6L7GUP1"/>
<evidence type="ECO:0000313" key="3">
    <source>
        <dbReference type="EMBL" id="MXP23610.1"/>
    </source>
</evidence>
<evidence type="ECO:0000256" key="1">
    <source>
        <dbReference type="SAM" id="MobiDB-lite"/>
    </source>
</evidence>